<name>A0AAE1MHQ7_9FABA</name>
<dbReference type="SUPFAM" id="SSF51445">
    <property type="entry name" value="(Trans)glycosidases"/>
    <property type="match status" value="1"/>
</dbReference>
<dbReference type="AlphaFoldDB" id="A0AAE1MHQ7"/>
<dbReference type="Proteomes" id="UP001293593">
    <property type="component" value="Unassembled WGS sequence"/>
</dbReference>
<dbReference type="EMBL" id="JAWXYG010000008">
    <property type="protein sequence ID" value="KAK4265315.1"/>
    <property type="molecule type" value="Genomic_DNA"/>
</dbReference>
<evidence type="ECO:0000256" key="1">
    <source>
        <dbReference type="SAM" id="SignalP"/>
    </source>
</evidence>
<evidence type="ECO:0000259" key="2">
    <source>
        <dbReference type="PROSITE" id="PS51910"/>
    </source>
</evidence>
<feature type="domain" description="GH18" evidence="2">
    <location>
        <begin position="27"/>
        <end position="125"/>
    </location>
</feature>
<gene>
    <name evidence="3" type="ORF">QN277_026382</name>
</gene>
<dbReference type="GO" id="GO:0005975">
    <property type="term" value="P:carbohydrate metabolic process"/>
    <property type="evidence" value="ECO:0007669"/>
    <property type="project" value="InterPro"/>
</dbReference>
<comment type="caution">
    <text evidence="3">The sequence shown here is derived from an EMBL/GenBank/DDBJ whole genome shotgun (WGS) entry which is preliminary data.</text>
</comment>
<keyword evidence="1" id="KW-0732">Signal</keyword>
<dbReference type="PROSITE" id="PS51910">
    <property type="entry name" value="GH18_2"/>
    <property type="match status" value="1"/>
</dbReference>
<evidence type="ECO:0000313" key="3">
    <source>
        <dbReference type="EMBL" id="KAK4265315.1"/>
    </source>
</evidence>
<protein>
    <recommendedName>
        <fullName evidence="2">GH18 domain-containing protein</fullName>
    </recommendedName>
</protein>
<feature type="signal peptide" evidence="1">
    <location>
        <begin position="1"/>
        <end position="22"/>
    </location>
</feature>
<organism evidence="3 4">
    <name type="scientific">Acacia crassicarpa</name>
    <name type="common">northern wattle</name>
    <dbReference type="NCBI Taxonomy" id="499986"/>
    <lineage>
        <taxon>Eukaryota</taxon>
        <taxon>Viridiplantae</taxon>
        <taxon>Streptophyta</taxon>
        <taxon>Embryophyta</taxon>
        <taxon>Tracheophyta</taxon>
        <taxon>Spermatophyta</taxon>
        <taxon>Magnoliopsida</taxon>
        <taxon>eudicotyledons</taxon>
        <taxon>Gunneridae</taxon>
        <taxon>Pentapetalae</taxon>
        <taxon>rosids</taxon>
        <taxon>fabids</taxon>
        <taxon>Fabales</taxon>
        <taxon>Fabaceae</taxon>
        <taxon>Caesalpinioideae</taxon>
        <taxon>mimosoid clade</taxon>
        <taxon>Acacieae</taxon>
        <taxon>Acacia</taxon>
    </lineage>
</organism>
<dbReference type="InterPro" id="IPR001223">
    <property type="entry name" value="Glyco_hydro18_cat"/>
</dbReference>
<keyword evidence="4" id="KW-1185">Reference proteome</keyword>
<evidence type="ECO:0000313" key="4">
    <source>
        <dbReference type="Proteomes" id="UP001293593"/>
    </source>
</evidence>
<dbReference type="Gene3D" id="3.20.20.80">
    <property type="entry name" value="Glycosidases"/>
    <property type="match status" value="1"/>
</dbReference>
<dbReference type="InterPro" id="IPR017853">
    <property type="entry name" value="GH"/>
</dbReference>
<proteinExistence type="predicted"/>
<sequence>MMSRTALVIFLASLYLPFQCPAAEKLKVRAGSWMLGGTPVSEIDSTLFTHLLFSEAYVKPSSFEVGIHPSFEPDFVTFSRKVKQKNRSVKTLLTIWGGPEYALMVRNLSSISSFIRSAQNIARVM</sequence>
<accession>A0AAE1MHQ7</accession>
<feature type="chain" id="PRO_5041989993" description="GH18 domain-containing protein" evidence="1">
    <location>
        <begin position="23"/>
        <end position="125"/>
    </location>
</feature>
<reference evidence="3" key="1">
    <citation type="submission" date="2023-10" db="EMBL/GenBank/DDBJ databases">
        <title>Chromosome-level genome of the transformable northern wattle, Acacia crassicarpa.</title>
        <authorList>
            <person name="Massaro I."/>
            <person name="Sinha N.R."/>
            <person name="Poethig S."/>
            <person name="Leichty A.R."/>
        </authorList>
    </citation>
    <scope>NUCLEOTIDE SEQUENCE</scope>
    <source>
        <strain evidence="3">Acra3RX</strain>
        <tissue evidence="3">Leaf</tissue>
    </source>
</reference>